<dbReference type="InterPro" id="IPR036291">
    <property type="entry name" value="NAD(P)-bd_dom_sf"/>
</dbReference>
<evidence type="ECO:0000313" key="2">
    <source>
        <dbReference type="EMBL" id="VEI62937.1"/>
    </source>
</evidence>
<feature type="domain" description="NAD-dependent epimerase/dehydratase" evidence="1">
    <location>
        <begin position="4"/>
        <end position="42"/>
    </location>
</feature>
<proteinExistence type="predicted"/>
<dbReference type="EMBL" id="LR134492">
    <property type="protein sequence ID" value="VEI62937.1"/>
    <property type="molecule type" value="Genomic_DNA"/>
</dbReference>
<dbReference type="Proteomes" id="UP000270487">
    <property type="component" value="Chromosome"/>
</dbReference>
<gene>
    <name evidence="2" type="ORF">NCTC13193_00598</name>
</gene>
<dbReference type="InterPro" id="IPR001509">
    <property type="entry name" value="Epimerase_deHydtase"/>
</dbReference>
<reference evidence="2 3" key="1">
    <citation type="submission" date="2018-12" db="EMBL/GenBank/DDBJ databases">
        <authorList>
            <consortium name="Pathogen Informatics"/>
        </authorList>
    </citation>
    <scope>NUCLEOTIDE SEQUENCE [LARGE SCALE GENOMIC DNA]</scope>
    <source>
        <strain evidence="2 3">NCTC13193</strain>
    </source>
</reference>
<name>A0A448S595_SERFO</name>
<dbReference type="Gene3D" id="3.40.50.720">
    <property type="entry name" value="NAD(P)-binding Rossmann-like Domain"/>
    <property type="match status" value="1"/>
</dbReference>
<organism evidence="2 3">
    <name type="scientific">Serratia fonticola</name>
    <dbReference type="NCBI Taxonomy" id="47917"/>
    <lineage>
        <taxon>Bacteria</taxon>
        <taxon>Pseudomonadati</taxon>
        <taxon>Pseudomonadota</taxon>
        <taxon>Gammaproteobacteria</taxon>
        <taxon>Enterobacterales</taxon>
        <taxon>Yersiniaceae</taxon>
        <taxon>Serratia</taxon>
    </lineage>
</organism>
<dbReference type="SUPFAM" id="SSF51735">
    <property type="entry name" value="NAD(P)-binding Rossmann-fold domains"/>
    <property type="match status" value="1"/>
</dbReference>
<protein>
    <submittedName>
        <fullName evidence="2">Thioester reductase domain</fullName>
    </submittedName>
</protein>
<accession>A0A448S595</accession>
<dbReference type="Pfam" id="PF01370">
    <property type="entry name" value="Epimerase"/>
    <property type="match status" value="1"/>
</dbReference>
<sequence length="55" mass="5718">MARVLITGASGLVGSELLRLLLADRQVTSVIAPTRKALPPHAKLHNPIGGICTSC</sequence>
<dbReference type="AlphaFoldDB" id="A0A448S595"/>
<evidence type="ECO:0000313" key="3">
    <source>
        <dbReference type="Proteomes" id="UP000270487"/>
    </source>
</evidence>
<evidence type="ECO:0000259" key="1">
    <source>
        <dbReference type="Pfam" id="PF01370"/>
    </source>
</evidence>